<dbReference type="Proteomes" id="UP000600565">
    <property type="component" value="Unassembled WGS sequence"/>
</dbReference>
<dbReference type="InterPro" id="IPR036291">
    <property type="entry name" value="NAD(P)-bd_dom_sf"/>
</dbReference>
<dbReference type="SUPFAM" id="SSF47336">
    <property type="entry name" value="ACP-like"/>
    <property type="match status" value="1"/>
</dbReference>
<dbReference type="PANTHER" id="PTHR44845:SF6">
    <property type="entry name" value="BETA-ALANINE-ACTIVATING ENZYME"/>
    <property type="match status" value="1"/>
</dbReference>
<evidence type="ECO:0000313" key="6">
    <source>
        <dbReference type="Proteomes" id="UP000600565"/>
    </source>
</evidence>
<evidence type="ECO:0000256" key="3">
    <source>
        <dbReference type="ARBA" id="ARBA00022553"/>
    </source>
</evidence>
<evidence type="ECO:0000259" key="4">
    <source>
        <dbReference type="PROSITE" id="PS50075"/>
    </source>
</evidence>
<reference evidence="5 6" key="1">
    <citation type="submission" date="2020-08" db="EMBL/GenBank/DDBJ databases">
        <title>A Genomic Blueprint of the Chicken Gut Microbiome.</title>
        <authorList>
            <person name="Gilroy R."/>
            <person name="Ravi A."/>
            <person name="Getino M."/>
            <person name="Pursley I."/>
            <person name="Horton D.L."/>
            <person name="Alikhan N.-F."/>
            <person name="Baker D."/>
            <person name="Gharbi K."/>
            <person name="Hall N."/>
            <person name="Watson M."/>
            <person name="Adriaenssens E.M."/>
            <person name="Foster-Nyarko E."/>
            <person name="Jarju S."/>
            <person name="Secka A."/>
            <person name="Antonio M."/>
            <person name="Oren A."/>
            <person name="Chaudhuri R."/>
            <person name="La Ragione R.M."/>
            <person name="Hildebrand F."/>
            <person name="Pallen M.J."/>
        </authorList>
    </citation>
    <scope>NUCLEOTIDE SEQUENCE [LARGE SCALE GENOMIC DNA]</scope>
    <source>
        <strain evidence="5 6">Sa1YVA6</strain>
    </source>
</reference>
<evidence type="ECO:0000313" key="5">
    <source>
        <dbReference type="EMBL" id="MBD8033048.1"/>
    </source>
</evidence>
<dbReference type="InterPro" id="IPR000873">
    <property type="entry name" value="AMP-dep_synth/lig_dom"/>
</dbReference>
<feature type="domain" description="Carrier" evidence="4">
    <location>
        <begin position="500"/>
        <end position="575"/>
    </location>
</feature>
<evidence type="ECO:0000256" key="1">
    <source>
        <dbReference type="ARBA" id="ARBA00006432"/>
    </source>
</evidence>
<keyword evidence="3" id="KW-0597">Phosphoprotein</keyword>
<dbReference type="InterPro" id="IPR013120">
    <property type="entry name" value="FAR_NAD-bd"/>
</dbReference>
<dbReference type="InterPro" id="IPR009081">
    <property type="entry name" value="PP-bd_ACP"/>
</dbReference>
<gene>
    <name evidence="5" type="ORF">H9632_08210</name>
</gene>
<keyword evidence="6" id="KW-1185">Reference proteome</keyword>
<dbReference type="InterPro" id="IPR042099">
    <property type="entry name" value="ANL_N_sf"/>
</dbReference>
<proteinExistence type="inferred from homology"/>
<dbReference type="PROSITE" id="PS50075">
    <property type="entry name" value="CARRIER"/>
    <property type="match status" value="1"/>
</dbReference>
<comment type="similarity">
    <text evidence="1">Belongs to the ATP-dependent AMP-binding enzyme family.</text>
</comment>
<dbReference type="NCBIfam" id="TIGR01733">
    <property type="entry name" value="AA-adenyl-dom"/>
    <property type="match status" value="1"/>
</dbReference>
<accession>A0ABR8XM78</accession>
<organism evidence="5 6">
    <name type="scientific">Solibacillus merdavium</name>
    <dbReference type="NCBI Taxonomy" id="2762218"/>
    <lineage>
        <taxon>Bacteria</taxon>
        <taxon>Bacillati</taxon>
        <taxon>Bacillota</taxon>
        <taxon>Bacilli</taxon>
        <taxon>Bacillales</taxon>
        <taxon>Caryophanaceae</taxon>
        <taxon>Solibacillus</taxon>
    </lineage>
</organism>
<dbReference type="Pfam" id="PF00550">
    <property type="entry name" value="PP-binding"/>
    <property type="match status" value="1"/>
</dbReference>
<dbReference type="Pfam" id="PF00501">
    <property type="entry name" value="AMP-binding"/>
    <property type="match status" value="1"/>
</dbReference>
<dbReference type="PANTHER" id="PTHR44845">
    <property type="entry name" value="CARRIER DOMAIN-CONTAINING PROTEIN"/>
    <property type="match status" value="1"/>
</dbReference>
<dbReference type="NCBIfam" id="TIGR01746">
    <property type="entry name" value="Thioester-redct"/>
    <property type="match status" value="1"/>
</dbReference>
<dbReference type="CDD" id="cd05235">
    <property type="entry name" value="SDR_e1"/>
    <property type="match status" value="1"/>
</dbReference>
<evidence type="ECO:0000256" key="2">
    <source>
        <dbReference type="ARBA" id="ARBA00022450"/>
    </source>
</evidence>
<dbReference type="Gene3D" id="3.40.50.720">
    <property type="entry name" value="NAD(P)-binding Rossmann-like Domain"/>
    <property type="match status" value="1"/>
</dbReference>
<dbReference type="RefSeq" id="WP_191703625.1">
    <property type="nucleotide sequence ID" value="NZ_JACSPW010000006.1"/>
</dbReference>
<dbReference type="InterPro" id="IPR036736">
    <property type="entry name" value="ACP-like_sf"/>
</dbReference>
<dbReference type="EMBL" id="JACSPW010000006">
    <property type="protein sequence ID" value="MBD8033048.1"/>
    <property type="molecule type" value="Genomic_DNA"/>
</dbReference>
<dbReference type="Gene3D" id="1.10.1200.10">
    <property type="entry name" value="ACP-like"/>
    <property type="match status" value="1"/>
</dbReference>
<dbReference type="InterPro" id="IPR010080">
    <property type="entry name" value="Thioester_reductase-like_dom"/>
</dbReference>
<dbReference type="SUPFAM" id="SSF56801">
    <property type="entry name" value="Acetyl-CoA synthetase-like"/>
    <property type="match status" value="1"/>
</dbReference>
<sequence length="965" mass="110536">MTKLMTIVEGFQTITEQYPTKVALCEKERKMTYQELDSLSNQLANRILALGVKQEEMIGIPNKKSIEFVVGILAILKAGCSYVPMDQNYPEKRLQFMVNDTEMNYYLNFSSDKSVFPYLPISPIAFSIDDVKEDNPIRFANISPSSLAYAIYTSGSTGNPKGVLIEHSSVVNIALASKMIKINNDNIVAQFSNLCFDAATYEIWGSLLNGACLYILANEYTSFDDWKLAIKEGRVDIAFFTTGLFNAIVDQDPSIFSGLQKMIIGGETISYYHVNIFKEHNEDITLIHAYGPTECTTFSLCYEVVEKNQEIIPIGFPLDNVEVKIITENGDEASVGEVGEINIAGSGVMRGYLNQPTLTSEVLVVNSENGNLYYKTGDYGIRLKNNAILYKGRKDNQVKIRGFRIELHEIQEKLDQYSQIKQAVVTVKTINNEKYIVVYYTHPENIEEELRTYLKNELPHFMIPHFFVKIEKFPLNQNGKVDKKELLKIDVSHNSLSEASEENEQKKEILSVWQKILGNEKFSMDDNFFECGGHSILATKLVYVLKERFYPEASLQIFLENSTVNSFVDAMESQNDLVMQTVLENDAQLSNQLIKQIKEIKQQRIYDGNILLTGATGFLGAHLLYKLLSESQDEKVHCLVRFPSKGRIETVLKKYQLWKDEFKSRIITIEGDLSKENFGLDIYSYKKLSEDISTIYHIGAETNFFEPYSKSKKANLHGIKEIISFASSSKQKHIYYASTLSVLTGEKTWDEKTELEYTDDLIIGYSQSKWAAEKMLLQAKDVGLTVDIFRLGRISSNASNGIWNDHDMLYKVFETFIEQRILPFEEEIFFELMPVDFVSDFIYKLSIHHKENKIGQGEIYHIYNDNKVSSNFIIEFLENNNLTYTNMSFEEWLKTLKIKTQKDEIHSLSALSQLIDESTQLKDTKIKQDLTLLKMEEISLKMPEIDYQYIELFLSLILNKSAIKS</sequence>
<dbReference type="SUPFAM" id="SSF51735">
    <property type="entry name" value="NAD(P)-binding Rossmann-fold domains"/>
    <property type="match status" value="1"/>
</dbReference>
<dbReference type="Gene3D" id="3.30.300.30">
    <property type="match status" value="1"/>
</dbReference>
<dbReference type="Gene3D" id="3.40.50.12780">
    <property type="entry name" value="N-terminal domain of ligase-like"/>
    <property type="match status" value="1"/>
</dbReference>
<protein>
    <submittedName>
        <fullName evidence="5">Amino acid adenylation domain-containing protein</fullName>
    </submittedName>
</protein>
<name>A0ABR8XM78_9BACL</name>
<dbReference type="InterPro" id="IPR045851">
    <property type="entry name" value="AMP-bd_C_sf"/>
</dbReference>
<keyword evidence="2" id="KW-0596">Phosphopantetheine</keyword>
<dbReference type="Pfam" id="PF07993">
    <property type="entry name" value="NAD_binding_4"/>
    <property type="match status" value="1"/>
</dbReference>
<comment type="caution">
    <text evidence="5">The sequence shown here is derived from an EMBL/GenBank/DDBJ whole genome shotgun (WGS) entry which is preliminary data.</text>
</comment>
<dbReference type="InterPro" id="IPR010071">
    <property type="entry name" value="AA_adenyl_dom"/>
</dbReference>